<dbReference type="AlphaFoldDB" id="A0A8J7CRU7"/>
<keyword evidence="1" id="KW-1133">Transmembrane helix</keyword>
<dbReference type="Proteomes" id="UP000631034">
    <property type="component" value="Unassembled WGS sequence"/>
</dbReference>
<dbReference type="EMBL" id="JACZHT010000007">
    <property type="protein sequence ID" value="MBE1237830.1"/>
    <property type="molecule type" value="Genomic_DNA"/>
</dbReference>
<keyword evidence="1" id="KW-0472">Membrane</keyword>
<feature type="transmembrane region" description="Helical" evidence="1">
    <location>
        <begin position="79"/>
        <end position="97"/>
    </location>
</feature>
<reference evidence="2" key="1">
    <citation type="submission" date="2020-10" db="EMBL/GenBank/DDBJ databases">
        <title>Genome sequence of the unusual species of purple photosynthetic bacteria, Phaeovibrio sulfidiphilus DSM 23193, type strain.</title>
        <authorList>
            <person name="Kyndt J.A."/>
            <person name="Meyer T.E."/>
        </authorList>
    </citation>
    <scope>NUCLEOTIDE SEQUENCE</scope>
    <source>
        <strain evidence="2">DSM 23193</strain>
    </source>
</reference>
<evidence type="ECO:0000256" key="1">
    <source>
        <dbReference type="SAM" id="Phobius"/>
    </source>
</evidence>
<protein>
    <submittedName>
        <fullName evidence="2">Uncharacterized protein</fullName>
    </submittedName>
</protein>
<organism evidence="2 3">
    <name type="scientific">Phaeovibrio sulfidiphilus</name>
    <dbReference type="NCBI Taxonomy" id="1220600"/>
    <lineage>
        <taxon>Bacteria</taxon>
        <taxon>Pseudomonadati</taxon>
        <taxon>Pseudomonadota</taxon>
        <taxon>Alphaproteobacteria</taxon>
        <taxon>Rhodospirillales</taxon>
        <taxon>Rhodospirillaceae</taxon>
        <taxon>Phaeovibrio</taxon>
    </lineage>
</organism>
<gene>
    <name evidence="2" type="ORF">IHV25_09240</name>
</gene>
<dbReference type="RefSeq" id="WP_192534841.1">
    <property type="nucleotide sequence ID" value="NZ_JACZHT010000007.1"/>
</dbReference>
<keyword evidence="3" id="KW-1185">Reference proteome</keyword>
<accession>A0A8J7CRU7</accession>
<name>A0A8J7CRU7_9PROT</name>
<sequence length="177" mass="20251">MPPPVMRVLDVRRHIVVNEVVKPVALPKIRRLTRRVHLLFLAVECVGLFFMVDTIIMIIRVVRGLDALAPILVIPTDQVVSLVLAPMVLSIHAYLTLRGIWLRATRTRLAHGIVFTVLCLYISAIPASTLITSSLSRTAEEYRYVRCQKWDSFKYANLYYGLTDSACRDWRDKMTEP</sequence>
<feature type="transmembrane region" description="Helical" evidence="1">
    <location>
        <begin position="38"/>
        <end position="59"/>
    </location>
</feature>
<proteinExistence type="predicted"/>
<comment type="caution">
    <text evidence="2">The sequence shown here is derived from an EMBL/GenBank/DDBJ whole genome shotgun (WGS) entry which is preliminary data.</text>
</comment>
<feature type="transmembrane region" description="Helical" evidence="1">
    <location>
        <begin position="109"/>
        <end position="131"/>
    </location>
</feature>
<keyword evidence="1" id="KW-0812">Transmembrane</keyword>
<evidence type="ECO:0000313" key="3">
    <source>
        <dbReference type="Proteomes" id="UP000631034"/>
    </source>
</evidence>
<evidence type="ECO:0000313" key="2">
    <source>
        <dbReference type="EMBL" id="MBE1237830.1"/>
    </source>
</evidence>